<dbReference type="OrthoDB" id="5893471at2759"/>
<proteinExistence type="predicted"/>
<gene>
    <name evidence="1" type="ORF">MENT_LOCUS15558</name>
</gene>
<dbReference type="AlphaFoldDB" id="A0A6V7UP31"/>
<protein>
    <submittedName>
        <fullName evidence="1">Uncharacterized protein</fullName>
    </submittedName>
</protein>
<comment type="caution">
    <text evidence="1">The sequence shown here is derived from an EMBL/GenBank/DDBJ whole genome shotgun (WGS) entry which is preliminary data.</text>
</comment>
<evidence type="ECO:0000313" key="2">
    <source>
        <dbReference type="Proteomes" id="UP000580250"/>
    </source>
</evidence>
<organism evidence="1 2">
    <name type="scientific">Meloidogyne enterolobii</name>
    <name type="common">Root-knot nematode worm</name>
    <name type="synonym">Meloidogyne mayaguensis</name>
    <dbReference type="NCBI Taxonomy" id="390850"/>
    <lineage>
        <taxon>Eukaryota</taxon>
        <taxon>Metazoa</taxon>
        <taxon>Ecdysozoa</taxon>
        <taxon>Nematoda</taxon>
        <taxon>Chromadorea</taxon>
        <taxon>Rhabditida</taxon>
        <taxon>Tylenchina</taxon>
        <taxon>Tylenchomorpha</taxon>
        <taxon>Tylenchoidea</taxon>
        <taxon>Meloidogynidae</taxon>
        <taxon>Meloidogyninae</taxon>
        <taxon>Meloidogyne</taxon>
    </lineage>
</organism>
<reference evidence="1 2" key="1">
    <citation type="submission" date="2020-08" db="EMBL/GenBank/DDBJ databases">
        <authorList>
            <person name="Koutsovoulos G."/>
            <person name="Danchin GJ E."/>
        </authorList>
    </citation>
    <scope>NUCLEOTIDE SEQUENCE [LARGE SCALE GENOMIC DNA]</scope>
</reference>
<accession>A0A6V7UP31</accession>
<dbReference type="Proteomes" id="UP000580250">
    <property type="component" value="Unassembled WGS sequence"/>
</dbReference>
<evidence type="ECO:0000313" key="1">
    <source>
        <dbReference type="EMBL" id="CAD2162686.1"/>
    </source>
</evidence>
<dbReference type="EMBL" id="CAJEWN010000093">
    <property type="protein sequence ID" value="CAD2162686.1"/>
    <property type="molecule type" value="Genomic_DNA"/>
</dbReference>
<name>A0A6V7UP31_MELEN</name>
<sequence>MKKQLQKQLPFELKNDIFRFLPIKKSILLITISSNIYLVNKKFIKKIWEKNRPLTTKEWTKLLTKMRKYCKEGKILKDVIKVIELNENMYGIRLFSEGKNLKIKIVGYRDHPINKEPRRIISYKLEPSTSRCLISYFEKIEGGN</sequence>